<keyword evidence="4" id="KW-1185">Reference proteome</keyword>
<evidence type="ECO:0000259" key="2">
    <source>
        <dbReference type="Pfam" id="PF03781"/>
    </source>
</evidence>
<feature type="chain" id="PRO_5046771248" description="Sulfatase-modifying factor enzyme-like domain-containing protein" evidence="1">
    <location>
        <begin position="27"/>
        <end position="572"/>
    </location>
</feature>
<evidence type="ECO:0000256" key="1">
    <source>
        <dbReference type="SAM" id="SignalP"/>
    </source>
</evidence>
<reference evidence="3 4" key="1">
    <citation type="submission" date="2023-03" db="EMBL/GenBank/DDBJ databases">
        <title>Thalassotalea loyana LMG 22536T draft genome sequence.</title>
        <authorList>
            <person name="Sawabe T."/>
        </authorList>
    </citation>
    <scope>NUCLEOTIDE SEQUENCE [LARGE SCALE GENOMIC DNA]</scope>
    <source>
        <strain evidence="3 4">LMG 22536</strain>
    </source>
</reference>
<dbReference type="Gene3D" id="3.90.1580.10">
    <property type="entry name" value="paralog of FGE (formylglycine-generating enzyme)"/>
    <property type="match status" value="1"/>
</dbReference>
<dbReference type="PANTHER" id="PTHR23150:SF35">
    <property type="entry name" value="BLL6746 PROTEIN"/>
    <property type="match status" value="1"/>
</dbReference>
<dbReference type="Gene3D" id="2.60.120.260">
    <property type="entry name" value="Galactose-binding domain-like"/>
    <property type="match status" value="1"/>
</dbReference>
<feature type="signal peptide" evidence="1">
    <location>
        <begin position="1"/>
        <end position="26"/>
    </location>
</feature>
<dbReference type="InterPro" id="IPR005532">
    <property type="entry name" value="SUMF_dom"/>
</dbReference>
<dbReference type="SUPFAM" id="SSF56436">
    <property type="entry name" value="C-type lectin-like"/>
    <property type="match status" value="1"/>
</dbReference>
<dbReference type="InterPro" id="IPR016187">
    <property type="entry name" value="CTDL_fold"/>
</dbReference>
<sequence>MYRRFLRSNAICLAISLASYSGGSSANEHTPPLMVNIPAGEFFMGSESGDANAKPMKKVSIEAFQLGQYPITVTEFMQFTAATGYSPSPTCNDHIDENWLGGHNSEGTASWKDHRYLKSPYQPVTCIEFKDALAYAHWISKKTGINYRLPTEQEWEYAAKGNTTSRFFWGDDPLMTQACLYGNFADHSGEYFASEQYGASYKGFIEHANCDDGEPYISIVGLYRPNPFGLYDIVGNVSQYLATCYYDGYRELTPAQADLSQCDKVSHRGNTWHFPPQPHQSRSRYDREGAGPGALLGFRLASDGHQANNNMANNALKTALKTAQTERLINRKKIPSTPSKVFIIKHDKNRGELHWQPSHDNRVVSYDIYQSSIARAHLIGQYFKRTFDLLTSVNANHHKIDLEFPPTGASYLVVARTKNLSSLPSNAVSSTEPPIVSIPGRLEMSDLSSINNAWLAHRKANDTKSELHYISKVNKSLEQPLVTAEFKVQVEKSGWYQLNYRGRSLQTGGFFKVWQNNALLANIDYTKDIDDKVSKRHQLYLEEGTHDLQLTITREGFDYWSLVWLDFSFIQS</sequence>
<dbReference type="SUPFAM" id="SSF49785">
    <property type="entry name" value="Galactose-binding domain-like"/>
    <property type="match status" value="1"/>
</dbReference>
<evidence type="ECO:0000313" key="4">
    <source>
        <dbReference type="Proteomes" id="UP001157134"/>
    </source>
</evidence>
<organism evidence="3 4">
    <name type="scientific">Thalassotalea loyana</name>
    <dbReference type="NCBI Taxonomy" id="280483"/>
    <lineage>
        <taxon>Bacteria</taxon>
        <taxon>Pseudomonadati</taxon>
        <taxon>Pseudomonadota</taxon>
        <taxon>Gammaproteobacteria</taxon>
        <taxon>Alteromonadales</taxon>
        <taxon>Colwelliaceae</taxon>
        <taxon>Thalassotalea</taxon>
    </lineage>
</organism>
<gene>
    <name evidence="3" type="ORF">tloyanaT_11630</name>
</gene>
<dbReference type="InterPro" id="IPR051043">
    <property type="entry name" value="Sulfatase_Mod_Factor_Kinase"/>
</dbReference>
<dbReference type="Pfam" id="PF03781">
    <property type="entry name" value="FGE-sulfatase"/>
    <property type="match status" value="1"/>
</dbReference>
<proteinExistence type="predicted"/>
<dbReference type="EMBL" id="BSSV01000002">
    <property type="protein sequence ID" value="GLX84911.1"/>
    <property type="molecule type" value="Genomic_DNA"/>
</dbReference>
<name>A0ABQ6H9V6_9GAMM</name>
<dbReference type="Proteomes" id="UP001157134">
    <property type="component" value="Unassembled WGS sequence"/>
</dbReference>
<accession>A0ABQ6H9V6</accession>
<dbReference type="InterPro" id="IPR008979">
    <property type="entry name" value="Galactose-bd-like_sf"/>
</dbReference>
<dbReference type="PANTHER" id="PTHR23150">
    <property type="entry name" value="SULFATASE MODIFYING FACTOR 1, 2"/>
    <property type="match status" value="1"/>
</dbReference>
<comment type="caution">
    <text evidence="3">The sequence shown here is derived from an EMBL/GenBank/DDBJ whole genome shotgun (WGS) entry which is preliminary data.</text>
</comment>
<protein>
    <recommendedName>
        <fullName evidence="2">Sulfatase-modifying factor enzyme-like domain-containing protein</fullName>
    </recommendedName>
</protein>
<keyword evidence="1" id="KW-0732">Signal</keyword>
<evidence type="ECO:0000313" key="3">
    <source>
        <dbReference type="EMBL" id="GLX84911.1"/>
    </source>
</evidence>
<dbReference type="RefSeq" id="WP_284296603.1">
    <property type="nucleotide sequence ID" value="NZ_BSSV01000002.1"/>
</dbReference>
<feature type="domain" description="Sulfatase-modifying factor enzyme-like" evidence="2">
    <location>
        <begin position="32"/>
        <end position="301"/>
    </location>
</feature>
<dbReference type="InterPro" id="IPR042095">
    <property type="entry name" value="SUMF_sf"/>
</dbReference>